<gene>
    <name evidence="1" type="ORF">L9F63_005627</name>
</gene>
<name>A0AAD7ZD64_DIPPU</name>
<proteinExistence type="predicted"/>
<accession>A0AAD7ZD64</accession>
<feature type="non-terminal residue" evidence="1">
    <location>
        <position position="1"/>
    </location>
</feature>
<keyword evidence="2" id="KW-1185">Reference proteome</keyword>
<dbReference type="Proteomes" id="UP001233999">
    <property type="component" value="Unassembled WGS sequence"/>
</dbReference>
<organism evidence="1 2">
    <name type="scientific">Diploptera punctata</name>
    <name type="common">Pacific beetle cockroach</name>
    <dbReference type="NCBI Taxonomy" id="6984"/>
    <lineage>
        <taxon>Eukaryota</taxon>
        <taxon>Metazoa</taxon>
        <taxon>Ecdysozoa</taxon>
        <taxon>Arthropoda</taxon>
        <taxon>Hexapoda</taxon>
        <taxon>Insecta</taxon>
        <taxon>Pterygota</taxon>
        <taxon>Neoptera</taxon>
        <taxon>Polyneoptera</taxon>
        <taxon>Dictyoptera</taxon>
        <taxon>Blattodea</taxon>
        <taxon>Blaberoidea</taxon>
        <taxon>Blaberidae</taxon>
        <taxon>Diplopterinae</taxon>
        <taxon>Diploptera</taxon>
    </lineage>
</organism>
<protein>
    <submittedName>
        <fullName evidence="1">Uncharacterized protein</fullName>
    </submittedName>
</protein>
<comment type="caution">
    <text evidence="1">The sequence shown here is derived from an EMBL/GenBank/DDBJ whole genome shotgun (WGS) entry which is preliminary data.</text>
</comment>
<feature type="non-terminal residue" evidence="1">
    <location>
        <position position="120"/>
    </location>
</feature>
<dbReference type="EMBL" id="JASPKZ010009345">
    <property type="protein sequence ID" value="KAJ9577808.1"/>
    <property type="molecule type" value="Genomic_DNA"/>
</dbReference>
<evidence type="ECO:0000313" key="2">
    <source>
        <dbReference type="Proteomes" id="UP001233999"/>
    </source>
</evidence>
<dbReference type="AlphaFoldDB" id="A0AAD7ZD64"/>
<sequence>QLEHHERETYLCAIYRQDSKLGFHGRSYSDDLVEDFRAVGRGLEPQDHGQQPENLLQDHQSNFSRESLSQYKLQVSRLRPTSRKSSIDHQRYFYFRNYLFGDRFISQPRLLYVLLNGTVP</sequence>
<reference evidence="1" key="1">
    <citation type="journal article" date="2023" name="IScience">
        <title>Live-bearing cockroach genome reveals convergent evolutionary mechanisms linked to viviparity in insects and beyond.</title>
        <authorList>
            <person name="Fouks B."/>
            <person name="Harrison M.C."/>
            <person name="Mikhailova A.A."/>
            <person name="Marchal E."/>
            <person name="English S."/>
            <person name="Carruthers M."/>
            <person name="Jennings E.C."/>
            <person name="Chiamaka E.L."/>
            <person name="Frigard R.A."/>
            <person name="Pippel M."/>
            <person name="Attardo G.M."/>
            <person name="Benoit J.B."/>
            <person name="Bornberg-Bauer E."/>
            <person name="Tobe S.S."/>
        </authorList>
    </citation>
    <scope>NUCLEOTIDE SEQUENCE</scope>
    <source>
        <strain evidence="1">Stay&amp;Tobe</strain>
    </source>
</reference>
<reference evidence="1" key="2">
    <citation type="submission" date="2023-05" db="EMBL/GenBank/DDBJ databases">
        <authorList>
            <person name="Fouks B."/>
        </authorList>
    </citation>
    <scope>NUCLEOTIDE SEQUENCE</scope>
    <source>
        <strain evidence="1">Stay&amp;Tobe</strain>
        <tissue evidence="1">Testes</tissue>
    </source>
</reference>
<evidence type="ECO:0000313" key="1">
    <source>
        <dbReference type="EMBL" id="KAJ9577808.1"/>
    </source>
</evidence>